<feature type="domain" description="Protein kinase" evidence="6">
    <location>
        <begin position="123"/>
        <end position="378"/>
    </location>
</feature>
<keyword evidence="5" id="KW-0067">ATP-binding</keyword>
<evidence type="ECO:0000313" key="7">
    <source>
        <dbReference type="EMBL" id="CAD5213317.1"/>
    </source>
</evidence>
<dbReference type="SMART" id="SM00220">
    <property type="entry name" value="S_TKc"/>
    <property type="match status" value="1"/>
</dbReference>
<dbReference type="GO" id="GO:0004712">
    <property type="term" value="F:protein serine/threonine/tyrosine kinase activity"/>
    <property type="evidence" value="ECO:0007669"/>
    <property type="project" value="TreeGrafter"/>
</dbReference>
<dbReference type="InterPro" id="IPR000719">
    <property type="entry name" value="Prot_kinase_dom"/>
</dbReference>
<evidence type="ECO:0000313" key="8">
    <source>
        <dbReference type="Proteomes" id="UP000614601"/>
    </source>
</evidence>
<dbReference type="PROSITE" id="PS50011">
    <property type="entry name" value="PROTEIN_KINASE_DOM"/>
    <property type="match status" value="1"/>
</dbReference>
<dbReference type="AlphaFoldDB" id="A0A811KCU8"/>
<dbReference type="GO" id="GO:0000776">
    <property type="term" value="C:kinetochore"/>
    <property type="evidence" value="ECO:0007669"/>
    <property type="project" value="TreeGrafter"/>
</dbReference>
<dbReference type="EMBL" id="CAJFDH010000003">
    <property type="protein sequence ID" value="CAD5213317.1"/>
    <property type="molecule type" value="Genomic_DNA"/>
</dbReference>
<dbReference type="Pfam" id="PF00069">
    <property type="entry name" value="Pkinase"/>
    <property type="match status" value="1"/>
</dbReference>
<dbReference type="SUPFAM" id="SSF56112">
    <property type="entry name" value="Protein kinase-like (PK-like)"/>
    <property type="match status" value="1"/>
</dbReference>
<dbReference type="GO" id="GO:0004674">
    <property type="term" value="F:protein serine/threonine kinase activity"/>
    <property type="evidence" value="ECO:0007669"/>
    <property type="project" value="UniProtKB-KW"/>
</dbReference>
<dbReference type="Proteomes" id="UP000614601">
    <property type="component" value="Unassembled WGS sequence"/>
</dbReference>
<keyword evidence="4" id="KW-0418">Kinase</keyword>
<evidence type="ECO:0000256" key="1">
    <source>
        <dbReference type="ARBA" id="ARBA00022527"/>
    </source>
</evidence>
<gene>
    <name evidence="7" type="ORF">BOKJ2_LOCUS5032</name>
</gene>
<dbReference type="GO" id="GO:0033316">
    <property type="term" value="P:meiotic spindle assembly checkpoint signaling"/>
    <property type="evidence" value="ECO:0007669"/>
    <property type="project" value="TreeGrafter"/>
</dbReference>
<comment type="caution">
    <text evidence="7">The sequence shown here is derived from an EMBL/GenBank/DDBJ whole genome shotgun (WGS) entry which is preliminary data.</text>
</comment>
<accession>A0A811KCU8</accession>
<dbReference type="Proteomes" id="UP000783686">
    <property type="component" value="Unassembled WGS sequence"/>
</dbReference>
<keyword evidence="2" id="KW-0808">Transferase</keyword>
<evidence type="ECO:0000259" key="6">
    <source>
        <dbReference type="PROSITE" id="PS50011"/>
    </source>
</evidence>
<dbReference type="PANTHER" id="PTHR22974">
    <property type="entry name" value="MIXED LINEAGE PROTEIN KINASE"/>
    <property type="match status" value="1"/>
</dbReference>
<evidence type="ECO:0000256" key="3">
    <source>
        <dbReference type="ARBA" id="ARBA00022741"/>
    </source>
</evidence>
<dbReference type="GO" id="GO:0007094">
    <property type="term" value="P:mitotic spindle assembly checkpoint signaling"/>
    <property type="evidence" value="ECO:0007669"/>
    <property type="project" value="TreeGrafter"/>
</dbReference>
<dbReference type="GO" id="GO:0005524">
    <property type="term" value="F:ATP binding"/>
    <property type="evidence" value="ECO:0007669"/>
    <property type="project" value="UniProtKB-KW"/>
</dbReference>
<dbReference type="Gene3D" id="1.10.510.10">
    <property type="entry name" value="Transferase(Phosphotransferase) domain 1"/>
    <property type="match status" value="1"/>
</dbReference>
<keyword evidence="1" id="KW-0723">Serine/threonine-protein kinase</keyword>
<dbReference type="InterPro" id="IPR011009">
    <property type="entry name" value="Kinase-like_dom_sf"/>
</dbReference>
<dbReference type="GO" id="GO:0007059">
    <property type="term" value="P:chromosome segregation"/>
    <property type="evidence" value="ECO:0007669"/>
    <property type="project" value="TreeGrafter"/>
</dbReference>
<dbReference type="GO" id="GO:0005634">
    <property type="term" value="C:nucleus"/>
    <property type="evidence" value="ECO:0007669"/>
    <property type="project" value="TreeGrafter"/>
</dbReference>
<protein>
    <recommendedName>
        <fullName evidence="6">Protein kinase domain-containing protein</fullName>
    </recommendedName>
</protein>
<reference evidence="7" key="1">
    <citation type="submission" date="2020-09" db="EMBL/GenBank/DDBJ databases">
        <authorList>
            <person name="Kikuchi T."/>
        </authorList>
    </citation>
    <scope>NUCLEOTIDE SEQUENCE</scope>
    <source>
        <strain evidence="7">SH1</strain>
    </source>
</reference>
<keyword evidence="3" id="KW-0547">Nucleotide-binding</keyword>
<keyword evidence="8" id="KW-1185">Reference proteome</keyword>
<dbReference type="Gene3D" id="3.30.200.20">
    <property type="entry name" value="Phosphorylase Kinase, domain 1"/>
    <property type="match status" value="1"/>
</dbReference>
<dbReference type="GO" id="GO:0034501">
    <property type="term" value="P:protein localization to kinetochore"/>
    <property type="evidence" value="ECO:0007669"/>
    <property type="project" value="TreeGrafter"/>
</dbReference>
<dbReference type="OrthoDB" id="20524at2759"/>
<dbReference type="PANTHER" id="PTHR22974:SF21">
    <property type="entry name" value="DUAL SPECIFICITY PROTEIN KINASE TTK"/>
    <property type="match status" value="1"/>
</dbReference>
<organism evidence="7 8">
    <name type="scientific">Bursaphelenchus okinawaensis</name>
    <dbReference type="NCBI Taxonomy" id="465554"/>
    <lineage>
        <taxon>Eukaryota</taxon>
        <taxon>Metazoa</taxon>
        <taxon>Ecdysozoa</taxon>
        <taxon>Nematoda</taxon>
        <taxon>Chromadorea</taxon>
        <taxon>Rhabditida</taxon>
        <taxon>Tylenchina</taxon>
        <taxon>Tylenchomorpha</taxon>
        <taxon>Aphelenchoidea</taxon>
        <taxon>Aphelenchoididae</taxon>
        <taxon>Bursaphelenchus</taxon>
    </lineage>
</organism>
<evidence type="ECO:0000256" key="5">
    <source>
        <dbReference type="ARBA" id="ARBA00022840"/>
    </source>
</evidence>
<proteinExistence type="predicted"/>
<evidence type="ECO:0000256" key="2">
    <source>
        <dbReference type="ARBA" id="ARBA00022679"/>
    </source>
</evidence>
<name>A0A811KCU8_9BILA</name>
<evidence type="ECO:0000256" key="4">
    <source>
        <dbReference type="ARBA" id="ARBA00022777"/>
    </source>
</evidence>
<dbReference type="EMBL" id="CAJFCW020000003">
    <property type="protein sequence ID" value="CAG9100624.1"/>
    <property type="molecule type" value="Genomic_DNA"/>
</dbReference>
<sequence>MKNLIALKREMHVHSLGSEKSSFHTGIELSRRGDSEVLMKQAAESLSQILMTAQSNSLVNVARKKNATLFTQKTQNDIGHSDLEPKKANSEIKISEEENNRISVEECNAVLKTLKFGPQSLHYVVLKKIASGGFSSVYGGYEKSSPTKSLAVKRVNVEKDETLKAQLLFEAEVLARLGANKYTIEMYDHAVVGNELFLILELGSEAFIDYLCKYQRNRSDIEHKFIRKYFRQMVRACEFIHHKDVVHCDVKGDNFIRMPNGRLKLVDFGCAALIGCMNEGVYRRRRLGTKHYMSPEYIKHSYASRALDVWSLGCILYDIIHEKTPFDSAKDVRKAIIESEPDISLVTDIDMVHILGMMFERDHHERITCRQLTQETYFSRTDEEPTVPIVRNDTKTVKISAPSIRLNEELSKI</sequence>